<dbReference type="EMBL" id="LR796418">
    <property type="protein sequence ID" value="CAB4143018.1"/>
    <property type="molecule type" value="Genomic_DNA"/>
</dbReference>
<proteinExistence type="predicted"/>
<evidence type="ECO:0000313" key="2">
    <source>
        <dbReference type="EMBL" id="CAB4162549.1"/>
    </source>
</evidence>
<organism evidence="1">
    <name type="scientific">uncultured Caudovirales phage</name>
    <dbReference type="NCBI Taxonomy" id="2100421"/>
    <lineage>
        <taxon>Viruses</taxon>
        <taxon>Duplodnaviria</taxon>
        <taxon>Heunggongvirae</taxon>
        <taxon>Uroviricota</taxon>
        <taxon>Caudoviricetes</taxon>
        <taxon>Peduoviridae</taxon>
        <taxon>Maltschvirus</taxon>
        <taxon>Maltschvirus maltsch</taxon>
    </lineage>
</organism>
<reference evidence="1" key="1">
    <citation type="submission" date="2020-04" db="EMBL/GenBank/DDBJ databases">
        <authorList>
            <person name="Chiriac C."/>
            <person name="Salcher M."/>
            <person name="Ghai R."/>
            <person name="Kavagutti S V."/>
        </authorList>
    </citation>
    <scope>NUCLEOTIDE SEQUENCE</scope>
</reference>
<name>A0A6J5M8L3_9CAUD</name>
<protein>
    <submittedName>
        <fullName evidence="1">Uncharacterized protein</fullName>
    </submittedName>
</protein>
<gene>
    <name evidence="1" type="ORF">UFOVP436_60</name>
    <name evidence="2" type="ORF">UFOVP784_60</name>
</gene>
<evidence type="ECO:0000313" key="1">
    <source>
        <dbReference type="EMBL" id="CAB4143018.1"/>
    </source>
</evidence>
<accession>A0A6J5M8L3</accession>
<sequence length="239" mass="27611">MSELQKPDSKNNFMKQFESLRPDLFFPEHWTDDQKEKAVDLIRPQKTRSTMFSSIPMNCEAEKCIFATTCPLMKENLAPRNKPCPIEMSMVAQFTAEYLEQLEVNPNNLVEVSMVRDLVDQEVQYLRKTKLLAKEHFVQENIIGVDQDGQPILKKELHLAVELEDKLHKRRKDLRNQLLATREAKAKVGQVQLDTAQAISDIIGRVQAVESQREKLLKQKLGTSELDDYIIDSEVIEDK</sequence>
<dbReference type="EMBL" id="LR796737">
    <property type="protein sequence ID" value="CAB4162549.1"/>
    <property type="molecule type" value="Genomic_DNA"/>
</dbReference>